<keyword evidence="5" id="KW-0106">Calcium</keyword>
<dbReference type="InterPro" id="IPR011042">
    <property type="entry name" value="6-blade_b-propeller_TolB-like"/>
</dbReference>
<dbReference type="AlphaFoldDB" id="C7ZGM5"/>
<proteinExistence type="inferred from homology"/>
<evidence type="ECO:0000256" key="4">
    <source>
        <dbReference type="ARBA" id="ARBA00023180"/>
    </source>
</evidence>
<feature type="binding site" evidence="5">
    <location>
        <position position="261"/>
    </location>
    <ligand>
        <name>Ca(2+)</name>
        <dbReference type="ChEBI" id="CHEBI:29108"/>
        <label>1</label>
        <note>catalytic</note>
    </ligand>
</feature>
<accession>C7ZGM5</accession>
<dbReference type="Gene3D" id="2.120.10.30">
    <property type="entry name" value="TolB, C-terminal domain"/>
    <property type="match status" value="1"/>
</dbReference>
<feature type="binding site" evidence="5">
    <location>
        <position position="135"/>
    </location>
    <ligand>
        <name>Ca(2+)</name>
        <dbReference type="ChEBI" id="CHEBI:29108"/>
        <label>1</label>
        <note>catalytic</note>
    </ligand>
</feature>
<dbReference type="VEuPathDB" id="FungiDB:NECHADRAFT_81096"/>
<sequence length="402" mass="44036">MAGILFKAGLAAVVLAVFFQITLKESVWLGLGIGRVTQPISDFPYTCRKIVDPRMEACEDMWLSESTRQLFLACSDPLARPYWMPNAGHLNVSTISQKDSIVALNIDKPVENSFKFRTLKTPGFPGTAGDGKLQLVGFTGIDNPESGSIDLLVVNNGPSVDAQGKLVDQYANGPNSTIDLFETGPEATELKYVRTFVDKKIATPNRVAALSRNAFYVTNDHGQTKVGLKYNLSPVFKNGDAIFCDAETGCKTVAQGFKWPNGITRDKNNLIYIPCSLSGTIFIYRVLPDNTLEKVDEVKTGYSMDNLSVDANGDIWVAAFPIGFAIFKAYEDPYNYVPPATALRVRKVDGKYVVDKVIEDAEGEFLPATTTVVHDAKTGRLFFSRIGVISPFISVCEPKAQN</sequence>
<dbReference type="eggNOG" id="ENOG502RYG9">
    <property type="taxonomic scope" value="Eukaryota"/>
</dbReference>
<gene>
    <name evidence="7" type="ORF">NECHADRAFT_81096</name>
</gene>
<keyword evidence="4 6" id="KW-0325">Glycoprotein</keyword>
<dbReference type="Proteomes" id="UP000005206">
    <property type="component" value="Chromosome 6"/>
</dbReference>
<protein>
    <recommendedName>
        <fullName evidence="9">SMP-30/Gluconolactonase/LRE-like region domain-containing protein</fullName>
    </recommendedName>
</protein>
<feature type="glycosylation site" description="N-linked (GlcNAc...) asparagine" evidence="6">
    <location>
        <position position="306"/>
    </location>
</feature>
<dbReference type="KEGG" id="nhe:NECHADRAFT_81096"/>
<comment type="PTM">
    <text evidence="6">Glycosylated.</text>
</comment>
<dbReference type="RefSeq" id="XP_003042564.1">
    <property type="nucleotide sequence ID" value="XM_003042518.1"/>
</dbReference>
<dbReference type="GO" id="GO:0046872">
    <property type="term" value="F:metal ion binding"/>
    <property type="evidence" value="ECO:0007669"/>
    <property type="project" value="UniProtKB-KW"/>
</dbReference>
<comment type="cofactor">
    <cofactor evidence="5">
        <name>Ca(2+)</name>
        <dbReference type="ChEBI" id="CHEBI:29108"/>
    </cofactor>
    <text evidence="5">Binds 2 calcium ions per subunit.</text>
</comment>
<evidence type="ECO:0000313" key="8">
    <source>
        <dbReference type="Proteomes" id="UP000005206"/>
    </source>
</evidence>
<evidence type="ECO:0000256" key="2">
    <source>
        <dbReference type="ARBA" id="ARBA00022801"/>
    </source>
</evidence>
<dbReference type="GeneID" id="9669989"/>
<keyword evidence="5" id="KW-0479">Metal-binding</keyword>
<dbReference type="PANTHER" id="PTHR11799">
    <property type="entry name" value="PARAOXONASE"/>
    <property type="match status" value="1"/>
</dbReference>
<reference evidence="7 8" key="1">
    <citation type="journal article" date="2009" name="PLoS Genet.">
        <title>The genome of Nectria haematococca: contribution of supernumerary chromosomes to gene expansion.</title>
        <authorList>
            <person name="Coleman J.J."/>
            <person name="Rounsley S.D."/>
            <person name="Rodriguez-Carres M."/>
            <person name="Kuo A."/>
            <person name="Wasmann C.C."/>
            <person name="Grimwood J."/>
            <person name="Schmutz J."/>
            <person name="Taga M."/>
            <person name="White G.J."/>
            <person name="Zhou S."/>
            <person name="Schwartz D.C."/>
            <person name="Freitag M."/>
            <person name="Ma L.J."/>
            <person name="Danchin E.G."/>
            <person name="Henrissat B."/>
            <person name="Coutinho P.M."/>
            <person name="Nelson D.R."/>
            <person name="Straney D."/>
            <person name="Napoli C.A."/>
            <person name="Barker B.M."/>
            <person name="Gribskov M."/>
            <person name="Rep M."/>
            <person name="Kroken S."/>
            <person name="Molnar I."/>
            <person name="Rensing C."/>
            <person name="Kennell J.C."/>
            <person name="Zamora J."/>
            <person name="Farman M.L."/>
            <person name="Selker E.U."/>
            <person name="Salamov A."/>
            <person name="Shapiro H."/>
            <person name="Pangilinan J."/>
            <person name="Lindquist E."/>
            <person name="Lamers C."/>
            <person name="Grigoriev I.V."/>
            <person name="Geiser D.M."/>
            <person name="Covert S.F."/>
            <person name="Temporini E."/>
            <person name="Vanetten H.D."/>
        </authorList>
    </citation>
    <scope>NUCLEOTIDE SEQUENCE [LARGE SCALE GENOMIC DNA]</scope>
    <source>
        <strain evidence="8">ATCC MYA-4622 / CBS 123669 / FGSC 9596 / NRRL 45880 / 77-13-4</strain>
    </source>
</reference>
<evidence type="ECO:0000256" key="5">
    <source>
        <dbReference type="PIRSR" id="PIRSR602640-2"/>
    </source>
</evidence>
<evidence type="ECO:0000313" key="7">
    <source>
        <dbReference type="EMBL" id="EEU36851.1"/>
    </source>
</evidence>
<dbReference type="OMA" id="QACEDMW"/>
<dbReference type="EMBL" id="GG698925">
    <property type="protein sequence ID" value="EEU36851.1"/>
    <property type="molecule type" value="Genomic_DNA"/>
</dbReference>
<dbReference type="SUPFAM" id="SSF63829">
    <property type="entry name" value="Calcium-dependent phosphotriesterase"/>
    <property type="match status" value="1"/>
</dbReference>
<dbReference type="InterPro" id="IPR002640">
    <property type="entry name" value="Arylesterase"/>
</dbReference>
<dbReference type="PANTHER" id="PTHR11799:SF20">
    <property type="entry name" value="SMP-30_GLUCONOLACTONASE_LRE-LIKE REGION DOMAIN-CONTAINING PROTEIN"/>
    <property type="match status" value="1"/>
</dbReference>
<organism evidence="7 8">
    <name type="scientific">Fusarium vanettenii (strain ATCC MYA-4622 / CBS 123669 / FGSC 9596 / NRRL 45880 / 77-13-4)</name>
    <name type="common">Fusarium solani subsp. pisi</name>
    <dbReference type="NCBI Taxonomy" id="660122"/>
    <lineage>
        <taxon>Eukaryota</taxon>
        <taxon>Fungi</taxon>
        <taxon>Dikarya</taxon>
        <taxon>Ascomycota</taxon>
        <taxon>Pezizomycotina</taxon>
        <taxon>Sordariomycetes</taxon>
        <taxon>Hypocreomycetidae</taxon>
        <taxon>Hypocreales</taxon>
        <taxon>Nectriaceae</taxon>
        <taxon>Fusarium</taxon>
        <taxon>Fusarium solani species complex</taxon>
        <taxon>Fusarium vanettenii</taxon>
    </lineage>
</organism>
<feature type="binding site" evidence="5">
    <location>
        <position position="305"/>
    </location>
    <ligand>
        <name>Ca(2+)</name>
        <dbReference type="ChEBI" id="CHEBI:29108"/>
        <label>1</label>
        <note>catalytic</note>
    </ligand>
</feature>
<evidence type="ECO:0008006" key="9">
    <source>
        <dbReference type="Google" id="ProtNLM"/>
    </source>
</evidence>
<feature type="binding site" evidence="5">
    <location>
        <position position="60"/>
    </location>
    <ligand>
        <name>Ca(2+)</name>
        <dbReference type="ChEBI" id="CHEBI:29108"/>
        <label>1</label>
        <note>catalytic</note>
    </ligand>
</feature>
<keyword evidence="8" id="KW-1185">Reference proteome</keyword>
<dbReference type="InParanoid" id="C7ZGM5"/>
<dbReference type="InterPro" id="IPR051288">
    <property type="entry name" value="Serum_paraoxonase/arylesterase"/>
</dbReference>
<dbReference type="GO" id="GO:0004064">
    <property type="term" value="F:arylesterase activity"/>
    <property type="evidence" value="ECO:0007669"/>
    <property type="project" value="InterPro"/>
</dbReference>
<dbReference type="HOGENOM" id="CLU_033924_3_1_1"/>
<name>C7ZGM5_FUSV7</name>
<dbReference type="OrthoDB" id="5307922at2759"/>
<keyword evidence="3" id="KW-1015">Disulfide bond</keyword>
<feature type="binding site" evidence="5">
    <location>
        <position position="205"/>
    </location>
    <ligand>
        <name>Ca(2+)</name>
        <dbReference type="ChEBI" id="CHEBI:29108"/>
        <label>1</label>
        <note>catalytic</note>
    </ligand>
</feature>
<comment type="similarity">
    <text evidence="1">Belongs to the paraoxonase family.</text>
</comment>
<evidence type="ECO:0000256" key="3">
    <source>
        <dbReference type="ARBA" id="ARBA00023157"/>
    </source>
</evidence>
<keyword evidence="2" id="KW-0378">Hydrolase</keyword>
<evidence type="ECO:0000256" key="6">
    <source>
        <dbReference type="PIRSR" id="PIRSR602640-4"/>
    </source>
</evidence>
<evidence type="ECO:0000256" key="1">
    <source>
        <dbReference type="ARBA" id="ARBA00008595"/>
    </source>
</evidence>
<dbReference type="Pfam" id="PF01731">
    <property type="entry name" value="Arylesterase"/>
    <property type="match status" value="1"/>
</dbReference>
<feature type="binding site" evidence="5">
    <location>
        <position position="306"/>
    </location>
    <ligand>
        <name>Ca(2+)</name>
        <dbReference type="ChEBI" id="CHEBI:29108"/>
        <label>1</label>
        <note>catalytic</note>
    </ligand>
</feature>